<dbReference type="SMART" id="SM00925">
    <property type="entry name" value="MltA"/>
    <property type="match status" value="1"/>
</dbReference>
<name>A0ABT6Q0J9_9PROT</name>
<evidence type="ECO:0000256" key="2">
    <source>
        <dbReference type="ARBA" id="ARBA00012587"/>
    </source>
</evidence>
<dbReference type="PANTHER" id="PTHR30124">
    <property type="entry name" value="MEMBRANE-BOUND LYTIC MUREIN TRANSGLYCOSYLASE A"/>
    <property type="match status" value="1"/>
</dbReference>
<evidence type="ECO:0000259" key="7">
    <source>
        <dbReference type="SMART" id="SM00925"/>
    </source>
</evidence>
<dbReference type="EMBL" id="JASBAO010000001">
    <property type="protein sequence ID" value="MDI2090014.1"/>
    <property type="molecule type" value="Genomic_DNA"/>
</dbReference>
<evidence type="ECO:0000256" key="4">
    <source>
        <dbReference type="ARBA" id="ARBA00023316"/>
    </source>
</evidence>
<dbReference type="CDD" id="cd14485">
    <property type="entry name" value="mltA_like_LT_A"/>
    <property type="match status" value="1"/>
</dbReference>
<keyword evidence="3" id="KW-0456">Lyase</keyword>
<feature type="signal peptide" evidence="6">
    <location>
        <begin position="1"/>
        <end position="18"/>
    </location>
</feature>
<proteinExistence type="predicted"/>
<keyword evidence="6" id="KW-0732">Signal</keyword>
<dbReference type="InterPro" id="IPR005300">
    <property type="entry name" value="MltA_B"/>
</dbReference>
<feature type="chain" id="PRO_5046783256" description="peptidoglycan lytic exotransglycosylase" evidence="6">
    <location>
        <begin position="19"/>
        <end position="403"/>
    </location>
</feature>
<dbReference type="Gene3D" id="2.40.240.50">
    <property type="entry name" value="Barwin-like endoglucanases"/>
    <property type="match status" value="1"/>
</dbReference>
<dbReference type="Pfam" id="PF06725">
    <property type="entry name" value="3D"/>
    <property type="match status" value="1"/>
</dbReference>
<reference evidence="8" key="1">
    <citation type="submission" date="2023-05" db="EMBL/GenBank/DDBJ databases">
        <title>Whole genome sequence of Commensalibacter sp.</title>
        <authorList>
            <person name="Charoenyingcharoen P."/>
            <person name="Yukphan P."/>
        </authorList>
    </citation>
    <scope>NUCLEOTIDE SEQUENCE</scope>
    <source>
        <strain evidence="8">TBRC 16381</strain>
    </source>
</reference>
<accession>A0ABT6Q0J9</accession>
<dbReference type="Pfam" id="PF03562">
    <property type="entry name" value="MltA"/>
    <property type="match status" value="1"/>
</dbReference>
<dbReference type="InterPro" id="IPR010611">
    <property type="entry name" value="3D_dom"/>
</dbReference>
<evidence type="ECO:0000256" key="6">
    <source>
        <dbReference type="SAM" id="SignalP"/>
    </source>
</evidence>
<dbReference type="Proteomes" id="UP001431634">
    <property type="component" value="Unassembled WGS sequence"/>
</dbReference>
<comment type="caution">
    <text evidence="8">The sequence shown here is derived from an EMBL/GenBank/DDBJ whole genome shotgun (WGS) entry which is preliminary data.</text>
</comment>
<dbReference type="SUPFAM" id="SSF50685">
    <property type="entry name" value="Barwin-like endoglucanases"/>
    <property type="match status" value="1"/>
</dbReference>
<dbReference type="RefSeq" id="WP_281447177.1">
    <property type="nucleotide sequence ID" value="NZ_JASBAO010000001.1"/>
</dbReference>
<keyword evidence="9" id="KW-1185">Reference proteome</keyword>
<organism evidence="8 9">
    <name type="scientific">Commensalibacter oyaizuii</name>
    <dbReference type="NCBI Taxonomy" id="3043873"/>
    <lineage>
        <taxon>Bacteria</taxon>
        <taxon>Pseudomonadati</taxon>
        <taxon>Pseudomonadota</taxon>
        <taxon>Alphaproteobacteria</taxon>
        <taxon>Acetobacterales</taxon>
        <taxon>Acetobacteraceae</taxon>
    </lineage>
</organism>
<dbReference type="InterPro" id="IPR036908">
    <property type="entry name" value="RlpA-like_sf"/>
</dbReference>
<feature type="domain" description="Lytic transglycosylase MltA" evidence="7">
    <location>
        <begin position="130"/>
        <end position="281"/>
    </location>
</feature>
<dbReference type="PIRSF" id="PIRSF019422">
    <property type="entry name" value="MltA"/>
    <property type="match status" value="1"/>
</dbReference>
<sequence length="403" mass="44649">MKSIARLLIITLTGGLTACAVQTPENPTEFYPVSYQNLSGWDQENYGQLLVLFQQNCQKMDRQPPNTRLGGASGLFGGVVQDWIPACQASMVVNPNNAVQSKQFFENWLQPYQYSVQAKTGKVTGYYEPEIEGSTVQGGAYQIPVYGKPPELIARKDGNGQIQYGIVQNGQFIPYYTRAQIDQGALRGRGLEVAWVKDPADLFFMQIQGSGRILLPNGQTMRLGYAGKNGQPYTALGKVLIDQGLMASNDVNMYTLRAWLHNHPDQAMSLMQENKNYVFFKPLNADVTAQAPVGAFGIPLTAGRSVAVDKNWVPLGAPLWLEISMPLPPNQERHPWKHMVFAHDLGGGITGINRIDLFTGYGRSAEWYAGLMNEKGKIFLLLPRRTINQQAVPAVQQNPMPNE</sequence>
<keyword evidence="4" id="KW-0961">Cell wall biogenesis/degradation</keyword>
<dbReference type="CDD" id="cd14668">
    <property type="entry name" value="mlta_B"/>
    <property type="match status" value="1"/>
</dbReference>
<evidence type="ECO:0000256" key="1">
    <source>
        <dbReference type="ARBA" id="ARBA00001420"/>
    </source>
</evidence>
<dbReference type="EC" id="4.2.2.n1" evidence="2"/>
<dbReference type="PROSITE" id="PS51257">
    <property type="entry name" value="PROKAR_LIPOPROTEIN"/>
    <property type="match status" value="1"/>
</dbReference>
<evidence type="ECO:0000256" key="3">
    <source>
        <dbReference type="ARBA" id="ARBA00023239"/>
    </source>
</evidence>
<evidence type="ECO:0000313" key="9">
    <source>
        <dbReference type="Proteomes" id="UP001431634"/>
    </source>
</evidence>
<gene>
    <name evidence="8" type="ORF">QJV27_01240</name>
</gene>
<evidence type="ECO:0000313" key="8">
    <source>
        <dbReference type="EMBL" id="MDI2090014.1"/>
    </source>
</evidence>
<dbReference type="Gene3D" id="2.40.40.10">
    <property type="entry name" value="RlpA-like domain"/>
    <property type="match status" value="1"/>
</dbReference>
<dbReference type="PANTHER" id="PTHR30124:SF0">
    <property type="entry name" value="MEMBRANE-BOUND LYTIC MUREIN TRANSGLYCOSYLASE A"/>
    <property type="match status" value="1"/>
</dbReference>
<evidence type="ECO:0000256" key="5">
    <source>
        <dbReference type="ARBA" id="ARBA00030918"/>
    </source>
</evidence>
<dbReference type="InterPro" id="IPR026044">
    <property type="entry name" value="MltA"/>
</dbReference>
<protein>
    <recommendedName>
        <fullName evidence="2">peptidoglycan lytic exotransglycosylase</fullName>
        <ecNumber evidence="2">4.2.2.n1</ecNumber>
    </recommendedName>
    <alternativeName>
        <fullName evidence="5">Murein hydrolase A</fullName>
    </alternativeName>
</protein>
<comment type="catalytic activity">
    <reaction evidence="1">
        <text>Exolytic cleavage of the (1-&gt;4)-beta-glycosidic linkage between N-acetylmuramic acid (MurNAc) and N-acetylglucosamine (GlcNAc) residues in peptidoglycan, from either the reducing or the non-reducing ends of the peptidoglycan chains, with concomitant formation of a 1,6-anhydrobond in the MurNAc residue.</text>
        <dbReference type="EC" id="4.2.2.n1"/>
    </reaction>
</comment>